<dbReference type="SUPFAM" id="SSF54427">
    <property type="entry name" value="NTF2-like"/>
    <property type="match status" value="1"/>
</dbReference>
<sequence length="129" mass="14658">MQDQVLDVSSRAADTFVPAFYSMFDRQRHMLGQLYSDSSVLVWNGNPVQGATNIAQTYLSFPITDHEVLSYDCQPMISHESSDIIISISGNVRFGDEQRTKLFHQTFVLRPKAESKGNYFVVSDTLRFV</sequence>
<name>A0ABQ8FNS1_9FUNG</name>
<reference evidence="3 4" key="1">
    <citation type="submission" date="2021-02" db="EMBL/GenBank/DDBJ databases">
        <title>Variation within the Batrachochytrium salamandrivorans European outbreak.</title>
        <authorList>
            <person name="Kelly M."/>
            <person name="Pasmans F."/>
            <person name="Shea T.P."/>
            <person name="Munoz J.F."/>
            <person name="Carranza S."/>
            <person name="Cuomo C.A."/>
            <person name="Martel A."/>
        </authorList>
    </citation>
    <scope>NUCLEOTIDE SEQUENCE [LARGE SCALE GENOMIC DNA]</scope>
    <source>
        <strain evidence="3 4">AMFP18/2</strain>
    </source>
</reference>
<gene>
    <name evidence="3" type="ORF">BASA50_002658</name>
</gene>
<keyword evidence="1" id="KW-0653">Protein transport</keyword>
<dbReference type="PANTHER" id="PTHR12612">
    <property type="entry name" value="NUCLEAR TRANSPORT FACTOR 2"/>
    <property type="match status" value="1"/>
</dbReference>
<dbReference type="Pfam" id="PF02136">
    <property type="entry name" value="NTF2"/>
    <property type="match status" value="1"/>
</dbReference>
<dbReference type="Proteomes" id="UP001648503">
    <property type="component" value="Unassembled WGS sequence"/>
</dbReference>
<comment type="subcellular location">
    <subcellularLocation>
        <location evidence="1">Cytoplasm</location>
    </subcellularLocation>
    <subcellularLocation>
        <location evidence="1">Nucleus</location>
    </subcellularLocation>
</comment>
<keyword evidence="1" id="KW-0963">Cytoplasm</keyword>
<dbReference type="InterPro" id="IPR045875">
    <property type="entry name" value="NTF2"/>
</dbReference>
<keyword evidence="4" id="KW-1185">Reference proteome</keyword>
<dbReference type="InterPro" id="IPR032710">
    <property type="entry name" value="NTF2-like_dom_sf"/>
</dbReference>
<dbReference type="EMBL" id="JAFCIX010000053">
    <property type="protein sequence ID" value="KAH6599974.1"/>
    <property type="molecule type" value="Genomic_DNA"/>
</dbReference>
<keyword evidence="1" id="KW-0813">Transport</keyword>
<evidence type="ECO:0000259" key="2">
    <source>
        <dbReference type="PROSITE" id="PS50177"/>
    </source>
</evidence>
<dbReference type="InterPro" id="IPR018222">
    <property type="entry name" value="Nuclear_transport_factor_2_euk"/>
</dbReference>
<protein>
    <recommendedName>
        <fullName evidence="1">Nuclear transport factor 2</fullName>
        <shortName evidence="1">NTF-2</shortName>
    </recommendedName>
</protein>
<organism evidence="3 4">
    <name type="scientific">Batrachochytrium salamandrivorans</name>
    <dbReference type="NCBI Taxonomy" id="1357716"/>
    <lineage>
        <taxon>Eukaryota</taxon>
        <taxon>Fungi</taxon>
        <taxon>Fungi incertae sedis</taxon>
        <taxon>Chytridiomycota</taxon>
        <taxon>Chytridiomycota incertae sedis</taxon>
        <taxon>Chytridiomycetes</taxon>
        <taxon>Rhizophydiales</taxon>
        <taxon>Rhizophydiales incertae sedis</taxon>
        <taxon>Batrachochytrium</taxon>
    </lineage>
</organism>
<feature type="domain" description="NTF2" evidence="2">
    <location>
        <begin position="12"/>
        <end position="128"/>
    </location>
</feature>
<evidence type="ECO:0000313" key="4">
    <source>
        <dbReference type="Proteomes" id="UP001648503"/>
    </source>
</evidence>
<proteinExistence type="predicted"/>
<accession>A0ABQ8FNS1</accession>
<dbReference type="PROSITE" id="PS50177">
    <property type="entry name" value="NTF2_DOMAIN"/>
    <property type="match status" value="1"/>
</dbReference>
<dbReference type="InterPro" id="IPR002075">
    <property type="entry name" value="NTF2_dom"/>
</dbReference>
<comment type="caution">
    <text evidence="3">The sequence shown here is derived from an EMBL/GenBank/DDBJ whole genome shotgun (WGS) entry which is preliminary data.</text>
</comment>
<dbReference type="Gene3D" id="3.10.450.50">
    <property type="match status" value="1"/>
</dbReference>
<evidence type="ECO:0000313" key="3">
    <source>
        <dbReference type="EMBL" id="KAH6599974.1"/>
    </source>
</evidence>
<comment type="function">
    <text evidence="1">Has a role in nuclear-cytoplasmic transport of proteins and mRNAs.</text>
</comment>
<evidence type="ECO:0000256" key="1">
    <source>
        <dbReference type="RuleBase" id="RU369002"/>
    </source>
</evidence>
<keyword evidence="1" id="KW-0539">Nucleus</keyword>